<comment type="function">
    <text evidence="5">Dephosphorylates the phosphotyrosine-containing proteins.</text>
</comment>
<protein>
    <recommendedName>
        <fullName evidence="6">Low molecular weight protein-tyrosine-phosphatase PtpB</fullName>
        <ecNumber evidence="2">3.1.3.48</ecNumber>
    </recommendedName>
    <alternativeName>
        <fullName evidence="7">Phosphotyrosine phosphatase B</fullName>
    </alternativeName>
</protein>
<comment type="catalytic activity">
    <reaction evidence="8">
        <text>O-phospho-L-tyrosyl-[protein] + H2O = L-tyrosyl-[protein] + phosphate</text>
        <dbReference type="Rhea" id="RHEA:10684"/>
        <dbReference type="Rhea" id="RHEA-COMP:10136"/>
        <dbReference type="Rhea" id="RHEA-COMP:20101"/>
        <dbReference type="ChEBI" id="CHEBI:15377"/>
        <dbReference type="ChEBI" id="CHEBI:43474"/>
        <dbReference type="ChEBI" id="CHEBI:46858"/>
        <dbReference type="ChEBI" id="CHEBI:61978"/>
        <dbReference type="EC" id="3.1.3.48"/>
    </reaction>
</comment>
<dbReference type="PANTHER" id="PTHR11717">
    <property type="entry name" value="LOW MOLECULAR WEIGHT PROTEIN TYROSINE PHOSPHATASE"/>
    <property type="match status" value="1"/>
</dbReference>
<dbReference type="GO" id="GO:0004725">
    <property type="term" value="F:protein tyrosine phosphatase activity"/>
    <property type="evidence" value="ECO:0007669"/>
    <property type="project" value="UniProtKB-EC"/>
</dbReference>
<dbReference type="PRINTS" id="PR00719">
    <property type="entry name" value="LMWPTPASE"/>
</dbReference>
<evidence type="ECO:0000256" key="4">
    <source>
        <dbReference type="ARBA" id="ARBA00022912"/>
    </source>
</evidence>
<dbReference type="SMART" id="SM00226">
    <property type="entry name" value="LMWPc"/>
    <property type="match status" value="1"/>
</dbReference>
<gene>
    <name evidence="11" type="ORF">PYH69_11120</name>
</gene>
<dbReference type="Pfam" id="PF01451">
    <property type="entry name" value="LMWPc"/>
    <property type="match status" value="1"/>
</dbReference>
<accession>A0AAP1RU18</accession>
<evidence type="ECO:0000256" key="3">
    <source>
        <dbReference type="ARBA" id="ARBA00022801"/>
    </source>
</evidence>
<organism evidence="11 12">
    <name type="scientific">Mammaliicoccus lentus</name>
    <name type="common">Staphylococcus lentus</name>
    <dbReference type="NCBI Taxonomy" id="42858"/>
    <lineage>
        <taxon>Bacteria</taxon>
        <taxon>Bacillati</taxon>
        <taxon>Bacillota</taxon>
        <taxon>Bacilli</taxon>
        <taxon>Bacillales</taxon>
        <taxon>Staphylococcaceae</taxon>
        <taxon>Mammaliicoccus</taxon>
    </lineage>
</organism>
<dbReference type="InterPro" id="IPR050438">
    <property type="entry name" value="LMW_PTPase"/>
</dbReference>
<dbReference type="InterPro" id="IPR023485">
    <property type="entry name" value="Ptyr_pPase"/>
</dbReference>
<dbReference type="CDD" id="cd16344">
    <property type="entry name" value="LMWPAP"/>
    <property type="match status" value="1"/>
</dbReference>
<dbReference type="SUPFAM" id="SSF52788">
    <property type="entry name" value="Phosphotyrosine protein phosphatases I"/>
    <property type="match status" value="1"/>
</dbReference>
<evidence type="ECO:0000256" key="6">
    <source>
        <dbReference type="ARBA" id="ARBA00040312"/>
    </source>
</evidence>
<evidence type="ECO:0000256" key="7">
    <source>
        <dbReference type="ARBA" id="ARBA00041820"/>
    </source>
</evidence>
<feature type="active site" description="Proton donor" evidence="9">
    <location>
        <position position="111"/>
    </location>
</feature>
<evidence type="ECO:0000256" key="2">
    <source>
        <dbReference type="ARBA" id="ARBA00013064"/>
    </source>
</evidence>
<proteinExistence type="inferred from homology"/>
<feature type="active site" description="Nucleophile" evidence="9">
    <location>
        <position position="7"/>
    </location>
</feature>
<dbReference type="EC" id="3.1.3.48" evidence="2"/>
<evidence type="ECO:0000259" key="10">
    <source>
        <dbReference type="SMART" id="SM00226"/>
    </source>
</evidence>
<evidence type="ECO:0000256" key="5">
    <source>
        <dbReference type="ARBA" id="ARBA00037193"/>
    </source>
</evidence>
<reference evidence="11" key="1">
    <citation type="journal article" date="2023" name="Antibiotics">
        <title>Prevalence and Molecular Characterization of Methicillin-Resistant Staphylococci (MRS) and Mammaliicocci (MRM) in Dromedary Camels from Algeria: First Detection of SCCmec-mecC Hybrid in Methicillin-Resistant Mammaliicoccus lentus.</title>
        <authorList>
            <person name="Belhout C."/>
            <person name="Boyen F."/>
            <person name="Vereecke N."/>
            <person name="Theuns S."/>
            <person name="Taibi N."/>
            <person name="Stegger M."/>
            <person name="de la Fe-Rodriguez P.Y."/>
            <person name="Bouayad L."/>
            <person name="Elgroud R."/>
            <person name="Butaye P."/>
        </authorList>
    </citation>
    <scope>NUCLEOTIDE SEQUENCE</scope>
    <source>
        <strain evidence="11">7048</strain>
    </source>
</reference>
<evidence type="ECO:0000313" key="12">
    <source>
        <dbReference type="Proteomes" id="UP001223261"/>
    </source>
</evidence>
<dbReference type="PANTHER" id="PTHR11717:SF31">
    <property type="entry name" value="LOW MOLECULAR WEIGHT PROTEIN-TYROSINE-PHOSPHATASE ETP-RELATED"/>
    <property type="match status" value="1"/>
</dbReference>
<comment type="similarity">
    <text evidence="1">Belongs to the low molecular weight phosphotyrosine protein phosphatase family.</text>
</comment>
<sequence length="138" mass="15382">MKIIFVCTGNTCRSPLAEAIAKDLMPDYEIHSRGISAFNGAPISQQSMDIILENNLPIPESAQQFSDADLDADLILTMTENHKSILQSMYEHKNIDSLKHYTSGKAGDVVDPIGQQIGVYRNTYEEIKKLIIELLQSN</sequence>
<keyword evidence="4" id="KW-0904">Protein phosphatase</keyword>
<dbReference type="AlphaFoldDB" id="A0AAP1RU18"/>
<keyword evidence="3" id="KW-0378">Hydrolase</keyword>
<evidence type="ECO:0000256" key="1">
    <source>
        <dbReference type="ARBA" id="ARBA00011063"/>
    </source>
</evidence>
<dbReference type="Gene3D" id="3.40.50.2300">
    <property type="match status" value="1"/>
</dbReference>
<dbReference type="EMBL" id="CP118848">
    <property type="protein sequence ID" value="WHI59263.1"/>
    <property type="molecule type" value="Genomic_DNA"/>
</dbReference>
<dbReference type="Proteomes" id="UP001223261">
    <property type="component" value="Chromosome"/>
</dbReference>
<dbReference type="InterPro" id="IPR036196">
    <property type="entry name" value="Ptyr_pPase_sf"/>
</dbReference>
<evidence type="ECO:0000313" key="11">
    <source>
        <dbReference type="EMBL" id="WHI59263.1"/>
    </source>
</evidence>
<feature type="active site" description="Nucleophile" evidence="9">
    <location>
        <position position="13"/>
    </location>
</feature>
<dbReference type="InterPro" id="IPR017867">
    <property type="entry name" value="Tyr_phospatase_low_mol_wt"/>
</dbReference>
<dbReference type="RefSeq" id="WP_016998898.1">
    <property type="nucleotide sequence ID" value="NZ_CABIVY010000020.1"/>
</dbReference>
<evidence type="ECO:0000256" key="9">
    <source>
        <dbReference type="PIRSR" id="PIRSR617867-1"/>
    </source>
</evidence>
<name>A0AAP1RU18_MAMLE</name>
<feature type="domain" description="Phosphotyrosine protein phosphatase I" evidence="10">
    <location>
        <begin position="1"/>
        <end position="137"/>
    </location>
</feature>
<evidence type="ECO:0000256" key="8">
    <source>
        <dbReference type="ARBA" id="ARBA00051722"/>
    </source>
</evidence>
<dbReference type="GeneID" id="99676001"/>